<gene>
    <name evidence="5" type="ORF">SNAT2548_LOCUS34430</name>
</gene>
<name>A0A812V2C5_9DINO</name>
<dbReference type="PANTHER" id="PTHR19848:SF8">
    <property type="entry name" value="F-BOX AND WD REPEAT DOMAIN CONTAINING 7"/>
    <property type="match status" value="1"/>
</dbReference>
<evidence type="ECO:0000313" key="6">
    <source>
        <dbReference type="Proteomes" id="UP000604046"/>
    </source>
</evidence>
<dbReference type="OrthoDB" id="308449at2759"/>
<dbReference type="PROSITE" id="PS00678">
    <property type="entry name" value="WD_REPEATS_1"/>
    <property type="match status" value="1"/>
</dbReference>
<dbReference type="PRINTS" id="PR00320">
    <property type="entry name" value="GPROTEINBRPT"/>
</dbReference>
<dbReference type="SUPFAM" id="SSF50969">
    <property type="entry name" value="YVTN repeat-like/Quinoprotein amine dehydrogenase"/>
    <property type="match status" value="1"/>
</dbReference>
<keyword evidence="2" id="KW-0677">Repeat</keyword>
<dbReference type="InterPro" id="IPR019775">
    <property type="entry name" value="WD40_repeat_CS"/>
</dbReference>
<evidence type="ECO:0000313" key="5">
    <source>
        <dbReference type="EMBL" id="CAE7605370.1"/>
    </source>
</evidence>
<dbReference type="PANTHER" id="PTHR19848">
    <property type="entry name" value="WD40 REPEAT PROTEIN"/>
    <property type="match status" value="1"/>
</dbReference>
<evidence type="ECO:0000256" key="1">
    <source>
        <dbReference type="ARBA" id="ARBA00022574"/>
    </source>
</evidence>
<dbReference type="PROSITE" id="PS50082">
    <property type="entry name" value="WD_REPEATS_2"/>
    <property type="match status" value="6"/>
</dbReference>
<dbReference type="InterPro" id="IPR020472">
    <property type="entry name" value="WD40_PAC1"/>
</dbReference>
<dbReference type="InterPro" id="IPR001680">
    <property type="entry name" value="WD40_rpt"/>
</dbReference>
<dbReference type="Proteomes" id="UP000604046">
    <property type="component" value="Unassembled WGS sequence"/>
</dbReference>
<feature type="repeat" description="WD" evidence="3">
    <location>
        <begin position="136"/>
        <end position="169"/>
    </location>
</feature>
<dbReference type="InterPro" id="IPR011044">
    <property type="entry name" value="Quino_amine_DH_bsu"/>
</dbReference>
<dbReference type="AlphaFoldDB" id="A0A812V2C5"/>
<dbReference type="PROSITE" id="PS50294">
    <property type="entry name" value="WD_REPEATS_REGION"/>
    <property type="match status" value="1"/>
</dbReference>
<feature type="repeat" description="WD" evidence="3">
    <location>
        <begin position="179"/>
        <end position="217"/>
    </location>
</feature>
<comment type="caution">
    <text evidence="5">The sequence shown here is derived from an EMBL/GenBank/DDBJ whole genome shotgun (WGS) entry which is preliminary data.</text>
</comment>
<evidence type="ECO:0000256" key="3">
    <source>
        <dbReference type="PROSITE-ProRule" id="PRU00221"/>
    </source>
</evidence>
<feature type="repeat" description="WD" evidence="3">
    <location>
        <begin position="335"/>
        <end position="369"/>
    </location>
</feature>
<feature type="repeat" description="WD" evidence="3">
    <location>
        <begin position="381"/>
        <end position="422"/>
    </location>
</feature>
<evidence type="ECO:0000256" key="2">
    <source>
        <dbReference type="ARBA" id="ARBA00022737"/>
    </source>
</evidence>
<organism evidence="5 6">
    <name type="scientific">Symbiodinium natans</name>
    <dbReference type="NCBI Taxonomy" id="878477"/>
    <lineage>
        <taxon>Eukaryota</taxon>
        <taxon>Sar</taxon>
        <taxon>Alveolata</taxon>
        <taxon>Dinophyceae</taxon>
        <taxon>Suessiales</taxon>
        <taxon>Symbiodiniaceae</taxon>
        <taxon>Symbiodinium</taxon>
    </lineage>
</organism>
<dbReference type="InterPro" id="IPR015943">
    <property type="entry name" value="WD40/YVTN_repeat-like_dom_sf"/>
</dbReference>
<dbReference type="SMART" id="SM00320">
    <property type="entry name" value="WD40"/>
    <property type="match status" value="10"/>
</dbReference>
<feature type="repeat" description="WD" evidence="3">
    <location>
        <begin position="669"/>
        <end position="701"/>
    </location>
</feature>
<feature type="compositionally biased region" description="Low complexity" evidence="4">
    <location>
        <begin position="1"/>
        <end position="25"/>
    </location>
</feature>
<dbReference type="InterPro" id="IPR036322">
    <property type="entry name" value="WD40_repeat_dom_sf"/>
</dbReference>
<keyword evidence="1 3" id="KW-0853">WD repeat</keyword>
<keyword evidence="6" id="KW-1185">Reference proteome</keyword>
<accession>A0A812V2C5</accession>
<dbReference type="SUPFAM" id="SSF50978">
    <property type="entry name" value="WD40 repeat-like"/>
    <property type="match status" value="2"/>
</dbReference>
<sequence>MGTSQQAKARASATRKAAASPGPAKAKARPQKETLEVAAGEAPSVWEALLEVLTLSAHILTEDASQLAFQVLGRLLGFEAAASSPLAALRSGAHMALKDGVYSLPASAVVPKWRCSACPVSHKSLQGVGGPLQRTLQLHKDWVRCVALNQVGTLMASASNDLSVKVWDLTQDCRMLLELLGHETAVLTVDLKADLVVSGDKDEVILWSLTDGSLLRRRSGFAGNLSVVQFLGEGHVAVASGTDVELLLSSSSTLQGKIACSHEARVAAIHSSAVPGGSPGEFLLACGCDDRHAALWRLSLQEAKRKKTPAAAAAAAASEFSAQLINRFIVGDQDVRAVSLSAAGSLLACGNDDGILRIWSITAEKKDGKAGLSCNMLCAAPGMHTDWIHSVSISHDGSYVACGSDDNSISLFDVAKQRMAGQVRIFSGAFSVVLSPDLKSLYSASGDIRVWSVPKIIQTHHLNATGPDKHSYIVTGVAVSVDGRQAVSVSSDVTSGKTNGGLQIGLWDTSTGSQTKFFKVPGSVDDDDRPLCSSMSPDATMAAVGCDTGKLWIISLTEPFDVVWVEPEAHSERIYCCEWLEQDCLATGSEDGSVALWSVMHKVCTATAKPYDAGVRCFAWTQDRQRVLCGCDYQAPRLVWVGEKGSDGHVLAEFKDVVRQELTVITPCSISLSSDDRRAVTTSWDKALRVWELESGQLLLAVTQVSDWVVKGFGATLAGDLAGLCVSYSWDRQLQLWDFTDVLSSKVKESTDPVVVTSQESFHRLCTCQCDASLVHMACAPRWRDDVRRSLVFTDEDGGVHFFEVELRQASGQAT</sequence>
<feature type="region of interest" description="Disordered" evidence="4">
    <location>
        <begin position="1"/>
        <end position="34"/>
    </location>
</feature>
<dbReference type="Pfam" id="PF00400">
    <property type="entry name" value="WD40"/>
    <property type="match status" value="5"/>
</dbReference>
<feature type="repeat" description="WD" evidence="3">
    <location>
        <begin position="567"/>
        <end position="599"/>
    </location>
</feature>
<dbReference type="EMBL" id="CAJNDS010002808">
    <property type="protein sequence ID" value="CAE7605370.1"/>
    <property type="molecule type" value="Genomic_DNA"/>
</dbReference>
<evidence type="ECO:0000256" key="4">
    <source>
        <dbReference type="SAM" id="MobiDB-lite"/>
    </source>
</evidence>
<proteinExistence type="predicted"/>
<reference evidence="5" key="1">
    <citation type="submission" date="2021-02" db="EMBL/GenBank/DDBJ databases">
        <authorList>
            <person name="Dougan E. K."/>
            <person name="Rhodes N."/>
            <person name="Thang M."/>
            <person name="Chan C."/>
        </authorList>
    </citation>
    <scope>NUCLEOTIDE SEQUENCE</scope>
</reference>
<dbReference type="Gene3D" id="2.130.10.10">
    <property type="entry name" value="YVTN repeat-like/Quinoprotein amine dehydrogenase"/>
    <property type="match status" value="5"/>
</dbReference>
<protein>
    <submittedName>
        <fullName evidence="5">Uncharacterized protein</fullName>
    </submittedName>
</protein>